<dbReference type="InterPro" id="IPR036873">
    <property type="entry name" value="Rhodanese-like_dom_sf"/>
</dbReference>
<feature type="region of interest" description="Disordered" evidence="3">
    <location>
        <begin position="1056"/>
        <end position="1101"/>
    </location>
</feature>
<evidence type="ECO:0000313" key="6">
    <source>
        <dbReference type="EMBL" id="KAK3340466.1"/>
    </source>
</evidence>
<feature type="region of interest" description="Disordered" evidence="3">
    <location>
        <begin position="431"/>
        <end position="457"/>
    </location>
</feature>
<dbReference type="CDD" id="cd00086">
    <property type="entry name" value="homeodomain"/>
    <property type="match status" value="1"/>
</dbReference>
<feature type="DNA-binding region" description="Homeobox" evidence="1">
    <location>
        <begin position="568"/>
        <end position="627"/>
    </location>
</feature>
<dbReference type="Pfam" id="PF00046">
    <property type="entry name" value="Homeodomain"/>
    <property type="match status" value="1"/>
</dbReference>
<evidence type="ECO:0000256" key="2">
    <source>
        <dbReference type="RuleBase" id="RU000682"/>
    </source>
</evidence>
<dbReference type="GeneID" id="87864302"/>
<reference evidence="6" key="2">
    <citation type="submission" date="2023-06" db="EMBL/GenBank/DDBJ databases">
        <authorList>
            <consortium name="Lawrence Berkeley National Laboratory"/>
            <person name="Haridas S."/>
            <person name="Hensen N."/>
            <person name="Bonometti L."/>
            <person name="Westerberg I."/>
            <person name="Brannstrom I.O."/>
            <person name="Guillou S."/>
            <person name="Cros-Aarteil S."/>
            <person name="Calhoun S."/>
            <person name="Kuo A."/>
            <person name="Mondo S."/>
            <person name="Pangilinan J."/>
            <person name="Riley R."/>
            <person name="Labutti K."/>
            <person name="Andreopoulos B."/>
            <person name="Lipzen A."/>
            <person name="Chen C."/>
            <person name="Yanf M."/>
            <person name="Daum C."/>
            <person name="Ng V."/>
            <person name="Clum A."/>
            <person name="Steindorff A."/>
            <person name="Ohm R."/>
            <person name="Martin F."/>
            <person name="Silar P."/>
            <person name="Natvig D."/>
            <person name="Lalanne C."/>
            <person name="Gautier V."/>
            <person name="Ament-Velasquez S.L."/>
            <person name="Kruys A."/>
            <person name="Hutchinson M.I."/>
            <person name="Powell A.J."/>
            <person name="Barry K."/>
            <person name="Miller A.N."/>
            <person name="Grigoriev I.V."/>
            <person name="Debuchy R."/>
            <person name="Gladieux P."/>
            <person name="Thoren M.H."/>
            <person name="Johannesson H."/>
        </authorList>
    </citation>
    <scope>NUCLEOTIDE SEQUENCE</scope>
    <source>
        <strain evidence="6">CBS 560.94</strain>
    </source>
</reference>
<comment type="caution">
    <text evidence="6">The sequence shown here is derived from an EMBL/GenBank/DDBJ whole genome shotgun (WGS) entry which is preliminary data.</text>
</comment>
<evidence type="ECO:0008006" key="8">
    <source>
        <dbReference type="Google" id="ProtNLM"/>
    </source>
</evidence>
<feature type="region of interest" description="Disordered" evidence="3">
    <location>
        <begin position="310"/>
        <end position="351"/>
    </location>
</feature>
<dbReference type="GO" id="GO:0006508">
    <property type="term" value="P:proteolysis"/>
    <property type="evidence" value="ECO:0007669"/>
    <property type="project" value="InterPro"/>
</dbReference>
<feature type="domain" description="Homeobox" evidence="4">
    <location>
        <begin position="566"/>
        <end position="626"/>
    </location>
</feature>
<proteinExistence type="predicted"/>
<gene>
    <name evidence="6" type="ORF">B0H65DRAFT_472501</name>
</gene>
<dbReference type="PROSITE" id="PS50206">
    <property type="entry name" value="RHODANESE_3"/>
    <property type="match status" value="1"/>
</dbReference>
<dbReference type="InterPro" id="IPR009057">
    <property type="entry name" value="Homeodomain-like_sf"/>
</dbReference>
<dbReference type="GO" id="GO:0003677">
    <property type="term" value="F:DNA binding"/>
    <property type="evidence" value="ECO:0007669"/>
    <property type="project" value="UniProtKB-UniRule"/>
</dbReference>
<evidence type="ECO:0000259" key="4">
    <source>
        <dbReference type="PROSITE" id="PS50071"/>
    </source>
</evidence>
<dbReference type="Gene3D" id="3.40.250.10">
    <property type="entry name" value="Rhodanese-like domain"/>
    <property type="match status" value="1"/>
</dbReference>
<keyword evidence="1 2" id="KW-0539">Nucleus</keyword>
<dbReference type="GO" id="GO:0005634">
    <property type="term" value="C:nucleus"/>
    <property type="evidence" value="ECO:0007669"/>
    <property type="project" value="UniProtKB-SubCell"/>
</dbReference>
<feature type="domain" description="Rhodanese" evidence="5">
    <location>
        <begin position="666"/>
        <end position="780"/>
    </location>
</feature>
<evidence type="ECO:0000259" key="5">
    <source>
        <dbReference type="PROSITE" id="PS50206"/>
    </source>
</evidence>
<feature type="region of interest" description="Disordered" evidence="3">
    <location>
        <begin position="884"/>
        <end position="943"/>
    </location>
</feature>
<dbReference type="Pfam" id="PF00656">
    <property type="entry name" value="Peptidase_C14"/>
    <property type="match status" value="1"/>
</dbReference>
<feature type="compositionally biased region" description="Basic and acidic residues" evidence="3">
    <location>
        <begin position="840"/>
        <end position="856"/>
    </location>
</feature>
<dbReference type="SUPFAM" id="SSF46689">
    <property type="entry name" value="Homeodomain-like"/>
    <property type="match status" value="1"/>
</dbReference>
<dbReference type="InterPro" id="IPR001763">
    <property type="entry name" value="Rhodanese-like_dom"/>
</dbReference>
<dbReference type="InterPro" id="IPR001356">
    <property type="entry name" value="HD"/>
</dbReference>
<keyword evidence="1 2" id="KW-0371">Homeobox</keyword>
<keyword evidence="7" id="KW-1185">Reference proteome</keyword>
<dbReference type="AlphaFoldDB" id="A0AAE0JB75"/>
<feature type="compositionally biased region" description="Pro residues" evidence="3">
    <location>
        <begin position="928"/>
        <end position="937"/>
    </location>
</feature>
<dbReference type="InterPro" id="IPR011600">
    <property type="entry name" value="Pept_C14_caspase"/>
</dbReference>
<reference evidence="6" key="1">
    <citation type="journal article" date="2023" name="Mol. Phylogenet. Evol.">
        <title>Genome-scale phylogeny and comparative genomics of the fungal order Sordariales.</title>
        <authorList>
            <person name="Hensen N."/>
            <person name="Bonometti L."/>
            <person name="Westerberg I."/>
            <person name="Brannstrom I.O."/>
            <person name="Guillou S."/>
            <person name="Cros-Aarteil S."/>
            <person name="Calhoun S."/>
            <person name="Haridas S."/>
            <person name="Kuo A."/>
            <person name="Mondo S."/>
            <person name="Pangilinan J."/>
            <person name="Riley R."/>
            <person name="LaButti K."/>
            <person name="Andreopoulos B."/>
            <person name="Lipzen A."/>
            <person name="Chen C."/>
            <person name="Yan M."/>
            <person name="Daum C."/>
            <person name="Ng V."/>
            <person name="Clum A."/>
            <person name="Steindorff A."/>
            <person name="Ohm R.A."/>
            <person name="Martin F."/>
            <person name="Silar P."/>
            <person name="Natvig D.O."/>
            <person name="Lalanne C."/>
            <person name="Gautier V."/>
            <person name="Ament-Velasquez S.L."/>
            <person name="Kruys A."/>
            <person name="Hutchinson M.I."/>
            <person name="Powell A.J."/>
            <person name="Barry K."/>
            <person name="Miller A.N."/>
            <person name="Grigoriev I.V."/>
            <person name="Debuchy R."/>
            <person name="Gladieux P."/>
            <person name="Hiltunen Thoren M."/>
            <person name="Johannesson H."/>
        </authorList>
    </citation>
    <scope>NUCLEOTIDE SEQUENCE</scope>
    <source>
        <strain evidence="6">CBS 560.94</strain>
    </source>
</reference>
<feature type="compositionally biased region" description="Polar residues" evidence="3">
    <location>
        <begin position="310"/>
        <end position="322"/>
    </location>
</feature>
<feature type="region of interest" description="Disordered" evidence="3">
    <location>
        <begin position="833"/>
        <end position="856"/>
    </location>
</feature>
<evidence type="ECO:0000256" key="1">
    <source>
        <dbReference type="PROSITE-ProRule" id="PRU00108"/>
    </source>
</evidence>
<comment type="subcellular location">
    <subcellularLocation>
        <location evidence="1 2">Nucleus</location>
    </subcellularLocation>
</comment>
<dbReference type="PROSITE" id="PS50071">
    <property type="entry name" value="HOMEOBOX_2"/>
    <property type="match status" value="1"/>
</dbReference>
<dbReference type="EMBL" id="JAUEPP010000006">
    <property type="protein sequence ID" value="KAK3340466.1"/>
    <property type="molecule type" value="Genomic_DNA"/>
</dbReference>
<accession>A0AAE0JB75</accession>
<organism evidence="6 7">
    <name type="scientific">Neurospora tetraspora</name>
    <dbReference type="NCBI Taxonomy" id="94610"/>
    <lineage>
        <taxon>Eukaryota</taxon>
        <taxon>Fungi</taxon>
        <taxon>Dikarya</taxon>
        <taxon>Ascomycota</taxon>
        <taxon>Pezizomycotina</taxon>
        <taxon>Sordariomycetes</taxon>
        <taxon>Sordariomycetidae</taxon>
        <taxon>Sordariales</taxon>
        <taxon>Sordariaceae</taxon>
        <taxon>Neurospora</taxon>
    </lineage>
</organism>
<dbReference type="Gene3D" id="1.10.10.60">
    <property type="entry name" value="Homeodomain-like"/>
    <property type="match status" value="1"/>
</dbReference>
<dbReference type="GO" id="GO:0004197">
    <property type="term" value="F:cysteine-type endopeptidase activity"/>
    <property type="evidence" value="ECO:0007669"/>
    <property type="project" value="InterPro"/>
</dbReference>
<feature type="region of interest" description="Disordered" evidence="3">
    <location>
        <begin position="788"/>
        <end position="819"/>
    </location>
</feature>
<feature type="compositionally biased region" description="Polar residues" evidence="3">
    <location>
        <begin position="330"/>
        <end position="348"/>
    </location>
</feature>
<feature type="compositionally biased region" description="Polar residues" evidence="3">
    <location>
        <begin position="541"/>
        <end position="557"/>
    </location>
</feature>
<dbReference type="RefSeq" id="XP_062679408.1">
    <property type="nucleotide sequence ID" value="XM_062827148.1"/>
</dbReference>
<feature type="region of interest" description="Disordered" evidence="3">
    <location>
        <begin position="518"/>
        <end position="569"/>
    </location>
</feature>
<keyword evidence="1 2" id="KW-0238">DNA-binding</keyword>
<protein>
    <recommendedName>
        <fullName evidence="8">Homeobox domain-containing protein</fullName>
    </recommendedName>
</protein>
<name>A0AAE0JB75_9PEZI</name>
<dbReference type="Pfam" id="PF00581">
    <property type="entry name" value="Rhodanese"/>
    <property type="match status" value="1"/>
</dbReference>
<sequence>MDSTTPAFIPIRTRQPRHSENDFMNYSDSAYGSASESCNPATHDVSRVSYHVRHLDTFAQALEDSANRAFPTTASSQQRYSKVQALFLHWACDDLFVLPELEDLEKCFREDYRYDTDIFAIPTENSHLELMLKIGDMIKQHEDKKTLFIVYYGGHARIDDSRQSTWCATRNPNSPWLQWSAIQTLLERSPSDVLILLDCCAGAASATFPSGQSITETISASSWDAIAPNPGRYSFTNALIEVLQEWRHRVFSAAMLHAEILARLKHPRPVLINGKHFESRSTPVHFMMTSNHKAPSIEIGRLVPESRRSLSPYQQQSLVSSSRQDDWGMSSRSAYPSLPSMSVPMTSEPNEDEPHVMISLALEDDQRLDLNAWEQWLAGFPAIAKYVKVQGVFKSHSTLLLLSLPIMVWDLLPDDPACSFIAFIRSNNLLRESNTTKPPPESEVTARNEEEENQAMDADTESLLSEMTTNYPGDTHQTDSQARTHIQSGDFGSRQMKHPRHELGSRPAVLSYTEGQLAGSVMSPSPDPSLSNPPDSSTTSFSAISLTRTTDNVTSTPPVWPPEHVSDPTDQAQNLTREAIAHLEDCFRKDPQPSEAIIGLLSSTLNVDSNIVGLWFDQRRQHEQTTLNLQSLHRRNSTHQTSTSKEATARMILPGHLNTILSIYPNRGAILLLDLRSSTDFEKSHISSAINLRCPVSFIQHASLEMIEDTFTDVSSRHSFNGWYQSRCVVLYDRCIEFDWECPVANALLAKFRGKGWKGQCFILKGHYREFADSFDKWITDKGKSAASESSSEQLLGGGGTSSYHNDATEEEERRQRRDREYEEWLKEFDESGEGLGGRRITELGPAKREERARAVDQRQQELERELETRFPALWRKVVAMRGERERRDGAGAGAEGETLGNRRGGLDDGPSTATQTDDIGDESVSPPQSPPPPPFSPTADTDTARAANSQFQGGYDKAQLVEPLVSGLQKMREASGLGLGLMSPDPAFVADYSNSHQYDSTPYCGSAKVGSYNQGGLTDDYNDYYDAVDPISESWQGVGGGMGMASGTVSPMPPEWRDESGMSSYGGAGGTATEGERGGAKKVKKRTQLPLWERLRGAGR</sequence>
<feature type="compositionally biased region" description="Low complexity" evidence="3">
    <location>
        <begin position="528"/>
        <end position="540"/>
    </location>
</feature>
<dbReference type="Proteomes" id="UP001278500">
    <property type="component" value="Unassembled WGS sequence"/>
</dbReference>
<dbReference type="SUPFAM" id="SSF52821">
    <property type="entry name" value="Rhodanese/Cell cycle control phosphatase"/>
    <property type="match status" value="1"/>
</dbReference>
<evidence type="ECO:0000256" key="3">
    <source>
        <dbReference type="SAM" id="MobiDB-lite"/>
    </source>
</evidence>
<evidence type="ECO:0000313" key="7">
    <source>
        <dbReference type="Proteomes" id="UP001278500"/>
    </source>
</evidence>